<dbReference type="SUPFAM" id="SSF51306">
    <property type="entry name" value="LexA/Signal peptidase"/>
    <property type="match status" value="1"/>
</dbReference>
<comment type="caution">
    <text evidence="5">The sequence shown here is derived from an EMBL/GenBank/DDBJ whole genome shotgun (WGS) entry which is preliminary data.</text>
</comment>
<name>A0A5M6CIX3_9FLAO</name>
<evidence type="ECO:0000256" key="3">
    <source>
        <dbReference type="ARBA" id="ARBA00023163"/>
    </source>
</evidence>
<dbReference type="CDD" id="cd06529">
    <property type="entry name" value="S24_LexA-like"/>
    <property type="match status" value="1"/>
</dbReference>
<protein>
    <submittedName>
        <fullName evidence="5">Helix-turn-helix transcriptional regulator</fullName>
    </submittedName>
</protein>
<evidence type="ECO:0000313" key="5">
    <source>
        <dbReference type="EMBL" id="KAA5533902.1"/>
    </source>
</evidence>
<keyword evidence="3" id="KW-0804">Transcription</keyword>
<evidence type="ECO:0000313" key="6">
    <source>
        <dbReference type="Proteomes" id="UP000325141"/>
    </source>
</evidence>
<keyword evidence="1" id="KW-0805">Transcription regulation</keyword>
<sequence>MNNILKAFTKVSENENIKITQLEKVIGASKGVLSRAITNNSDVQAKWFLSLVENYPQYNIEWLVTGNGEMLKQDNYNISLINKDRKTTDSVWGNQDVPLYNLEAVAGLKELFINENPQNITDTIKIPNLPKCDGAVKVIGDSMYPLLKSGDIILYKETIPENIFFGEMYLLSIQLNEWEEYITVKYLQKSEEGKDFIKLVSQNQHHQPKDIHLSQITALAMVKASIRMNTMM</sequence>
<dbReference type="PANTHER" id="PTHR40661:SF1">
    <property type="entry name" value="HTH CRO_C1-TYPE DOMAIN-CONTAINING PROTEIN"/>
    <property type="match status" value="1"/>
</dbReference>
<keyword evidence="6" id="KW-1185">Reference proteome</keyword>
<feature type="domain" description="Peptidase S24/S26A/S26B/S26C" evidence="4">
    <location>
        <begin position="98"/>
        <end position="218"/>
    </location>
</feature>
<evidence type="ECO:0000259" key="4">
    <source>
        <dbReference type="Pfam" id="PF00717"/>
    </source>
</evidence>
<keyword evidence="2" id="KW-0238">DNA-binding</keyword>
<dbReference type="Gene3D" id="2.10.109.10">
    <property type="entry name" value="Umud Fragment, subunit A"/>
    <property type="match status" value="1"/>
</dbReference>
<dbReference type="InterPro" id="IPR015927">
    <property type="entry name" value="Peptidase_S24_S26A/B/C"/>
</dbReference>
<dbReference type="GO" id="GO:0003677">
    <property type="term" value="F:DNA binding"/>
    <property type="evidence" value="ECO:0007669"/>
    <property type="project" value="UniProtKB-KW"/>
</dbReference>
<dbReference type="PANTHER" id="PTHR40661">
    <property type="match status" value="1"/>
</dbReference>
<dbReference type="InterPro" id="IPR036286">
    <property type="entry name" value="LexA/Signal_pep-like_sf"/>
</dbReference>
<reference evidence="5 6" key="1">
    <citation type="submission" date="2019-09" db="EMBL/GenBank/DDBJ databases">
        <title>Genome sequence and assembly of Flavobacterium sp.</title>
        <authorList>
            <person name="Chhetri G."/>
        </authorList>
    </citation>
    <scope>NUCLEOTIDE SEQUENCE [LARGE SCALE GENOMIC DNA]</scope>
    <source>
        <strain evidence="5 6">SNL9</strain>
    </source>
</reference>
<dbReference type="Proteomes" id="UP000325141">
    <property type="component" value="Unassembled WGS sequence"/>
</dbReference>
<organism evidence="5 6">
    <name type="scientific">Paenimyroides baculatum</name>
    <dbReference type="NCBI Taxonomy" id="2608000"/>
    <lineage>
        <taxon>Bacteria</taxon>
        <taxon>Pseudomonadati</taxon>
        <taxon>Bacteroidota</taxon>
        <taxon>Flavobacteriia</taxon>
        <taxon>Flavobacteriales</taxon>
        <taxon>Flavobacteriaceae</taxon>
        <taxon>Paenimyroides</taxon>
    </lineage>
</organism>
<evidence type="ECO:0000256" key="1">
    <source>
        <dbReference type="ARBA" id="ARBA00023015"/>
    </source>
</evidence>
<dbReference type="EMBL" id="VWSG01000008">
    <property type="protein sequence ID" value="KAA5533902.1"/>
    <property type="molecule type" value="Genomic_DNA"/>
</dbReference>
<evidence type="ECO:0000256" key="2">
    <source>
        <dbReference type="ARBA" id="ARBA00023125"/>
    </source>
</evidence>
<dbReference type="Pfam" id="PF00717">
    <property type="entry name" value="Peptidase_S24"/>
    <property type="match status" value="1"/>
</dbReference>
<dbReference type="RefSeq" id="WP_150013266.1">
    <property type="nucleotide sequence ID" value="NZ_VWSG01000008.1"/>
</dbReference>
<proteinExistence type="predicted"/>
<dbReference type="AlphaFoldDB" id="A0A5M6CIX3"/>
<dbReference type="InterPro" id="IPR039418">
    <property type="entry name" value="LexA-like"/>
</dbReference>
<gene>
    <name evidence="5" type="ORF">F0460_11245</name>
</gene>
<accession>A0A5M6CIX3</accession>